<dbReference type="Proteomes" id="UP000199706">
    <property type="component" value="Unassembled WGS sequence"/>
</dbReference>
<sequence>MDNDLHCSIEADASRLKRQTGQSGSDGNQHVRDKRVEFRVTVVEHAQLRAMALANGCNSLAQYAREVALRAGSGTIPTSAYHDQLKWLQEVNRIGNHVEEISAKLRGGHEPDEEMLLVLLQIQELTEQVWQEAKYGAKTDAA</sequence>
<feature type="region of interest" description="Disordered" evidence="1">
    <location>
        <begin position="11"/>
        <end position="31"/>
    </location>
</feature>
<evidence type="ECO:0008006" key="4">
    <source>
        <dbReference type="Google" id="ProtNLM"/>
    </source>
</evidence>
<dbReference type="EMBL" id="FNCJ01000005">
    <property type="protein sequence ID" value="SDG80727.1"/>
    <property type="molecule type" value="Genomic_DNA"/>
</dbReference>
<organism evidence="2 3">
    <name type="scientific">Paraburkholderia phenazinium</name>
    <dbReference type="NCBI Taxonomy" id="60549"/>
    <lineage>
        <taxon>Bacteria</taxon>
        <taxon>Pseudomonadati</taxon>
        <taxon>Pseudomonadota</taxon>
        <taxon>Betaproteobacteria</taxon>
        <taxon>Burkholderiales</taxon>
        <taxon>Burkholderiaceae</taxon>
        <taxon>Paraburkholderia</taxon>
    </lineage>
</organism>
<dbReference type="InterPro" id="IPR053842">
    <property type="entry name" value="NikA-like"/>
</dbReference>
<gene>
    <name evidence="2" type="ORF">SAMN05216466_105250</name>
</gene>
<dbReference type="Pfam" id="PF21983">
    <property type="entry name" value="NikA-like"/>
    <property type="match status" value="1"/>
</dbReference>
<reference evidence="2 3" key="1">
    <citation type="submission" date="2016-10" db="EMBL/GenBank/DDBJ databases">
        <authorList>
            <person name="de Groot N.N."/>
        </authorList>
    </citation>
    <scope>NUCLEOTIDE SEQUENCE [LARGE SCALE GENOMIC DNA]</scope>
    <source>
        <strain evidence="2 3">LMG 2247</strain>
    </source>
</reference>
<dbReference type="OrthoDB" id="9132107at2"/>
<dbReference type="AlphaFoldDB" id="A0A1G7X9B1"/>
<accession>A0A1G7X9B1</accession>
<name>A0A1G7X9B1_9BURK</name>
<feature type="compositionally biased region" description="Polar residues" evidence="1">
    <location>
        <begin position="19"/>
        <end position="28"/>
    </location>
</feature>
<evidence type="ECO:0000256" key="1">
    <source>
        <dbReference type="SAM" id="MobiDB-lite"/>
    </source>
</evidence>
<evidence type="ECO:0000313" key="3">
    <source>
        <dbReference type="Proteomes" id="UP000199706"/>
    </source>
</evidence>
<dbReference type="RefSeq" id="WP_090685090.1">
    <property type="nucleotide sequence ID" value="NZ_FNCJ01000005.1"/>
</dbReference>
<protein>
    <recommendedName>
        <fullName evidence="4">Mobilization protein</fullName>
    </recommendedName>
</protein>
<proteinExistence type="predicted"/>
<evidence type="ECO:0000313" key="2">
    <source>
        <dbReference type="EMBL" id="SDG80727.1"/>
    </source>
</evidence>